<evidence type="ECO:0000313" key="3">
    <source>
        <dbReference type="EMBL" id="KAF3206884.1"/>
    </source>
</evidence>
<name>A0A6G1LT06_ORBOL</name>
<reference evidence="4 5" key="1">
    <citation type="submission" date="2019-06" db="EMBL/GenBank/DDBJ databases">
        <authorList>
            <person name="Palmer J.M."/>
        </authorList>
    </citation>
    <scope>NUCLEOTIDE SEQUENCE [LARGE SCALE GENOMIC DNA]</scope>
    <source>
        <strain evidence="2 4">TWF106</strain>
        <strain evidence="3 5">TWF191</strain>
        <strain evidence="1">TWF679</strain>
    </source>
</reference>
<organism evidence="3 5">
    <name type="scientific">Orbilia oligospora</name>
    <name type="common">Nematode-trapping fungus</name>
    <name type="synonym">Arthrobotrys oligospora</name>
    <dbReference type="NCBI Taxonomy" id="2813651"/>
    <lineage>
        <taxon>Eukaryota</taxon>
        <taxon>Fungi</taxon>
        <taxon>Dikarya</taxon>
        <taxon>Ascomycota</taxon>
        <taxon>Pezizomycotina</taxon>
        <taxon>Orbiliomycetes</taxon>
        <taxon>Orbiliales</taxon>
        <taxon>Orbiliaceae</taxon>
        <taxon>Orbilia</taxon>
    </lineage>
</organism>
<proteinExistence type="predicted"/>
<evidence type="ECO:0000313" key="2">
    <source>
        <dbReference type="EMBL" id="KAF3205596.1"/>
    </source>
</evidence>
<evidence type="ECO:0000313" key="4">
    <source>
        <dbReference type="Proteomes" id="UP000472727"/>
    </source>
</evidence>
<dbReference type="EMBL" id="WIPF01000119">
    <property type="protein sequence ID" value="KAF3206884.1"/>
    <property type="molecule type" value="Genomic_DNA"/>
</dbReference>
<dbReference type="OrthoDB" id="10274281at2759"/>
<dbReference type="Proteomes" id="UP000483672">
    <property type="component" value="Unassembled WGS sequence"/>
</dbReference>
<evidence type="ECO:0000313" key="1">
    <source>
        <dbReference type="EMBL" id="KAF3197238.1"/>
    </source>
</evidence>
<comment type="caution">
    <text evidence="3">The sequence shown here is derived from an EMBL/GenBank/DDBJ whole genome shotgun (WGS) entry which is preliminary data.</text>
</comment>
<gene>
    <name evidence="2" type="ORF">TWF106_001061</name>
    <name evidence="3" type="ORF">TWF191_001157</name>
    <name evidence="1" type="ORF">TWF679_003454</name>
</gene>
<evidence type="ECO:0000313" key="5">
    <source>
        <dbReference type="Proteomes" id="UP000483672"/>
    </source>
</evidence>
<dbReference type="AlphaFoldDB" id="A0A6G1LT06"/>
<dbReference type="Proteomes" id="UP000472727">
    <property type="component" value="Unassembled WGS sequence"/>
</dbReference>
<sequence length="92" mass="10207">MLDSSVRSSQPIHHVMLRCSVDPDTIMPSPFLHEEAKHSKRDITRQNSGLPGVYMLPPLKIVPSASCGRRLHLVPPKIDAQKNNAVYSASHL</sequence>
<protein>
    <submittedName>
        <fullName evidence="3">Uncharacterized protein</fullName>
    </submittedName>
</protein>
<dbReference type="Proteomes" id="UP000614610">
    <property type="component" value="Unassembled WGS sequence"/>
</dbReference>
<dbReference type="EMBL" id="WIWT01000171">
    <property type="protein sequence ID" value="KAF3197238.1"/>
    <property type="molecule type" value="Genomic_DNA"/>
</dbReference>
<dbReference type="EMBL" id="WIWS01000115">
    <property type="protein sequence ID" value="KAF3205596.1"/>
    <property type="molecule type" value="Genomic_DNA"/>
</dbReference>
<accession>A0A6G1LT06</accession>